<dbReference type="EMBL" id="WHWB01033830">
    <property type="protein sequence ID" value="KAJ7416544.1"/>
    <property type="molecule type" value="Genomic_DNA"/>
</dbReference>
<dbReference type="Proteomes" id="UP001145742">
    <property type="component" value="Unassembled WGS sequence"/>
</dbReference>
<evidence type="ECO:0000313" key="2">
    <source>
        <dbReference type="EMBL" id="KAJ7416544.1"/>
    </source>
</evidence>
<name>A0ABQ9D7P1_9PASS</name>
<reference evidence="2" key="1">
    <citation type="submission" date="2019-10" db="EMBL/GenBank/DDBJ databases">
        <authorList>
            <person name="Soares A.E.R."/>
            <person name="Aleixo A."/>
            <person name="Schneider P."/>
            <person name="Miyaki C.Y."/>
            <person name="Schneider M.P."/>
            <person name="Mello C."/>
            <person name="Vasconcelos A.T.R."/>
        </authorList>
    </citation>
    <scope>NUCLEOTIDE SEQUENCE</scope>
    <source>
        <tissue evidence="2">Muscle</tissue>
    </source>
</reference>
<proteinExistence type="predicted"/>
<feature type="region of interest" description="Disordered" evidence="1">
    <location>
        <begin position="77"/>
        <end position="111"/>
    </location>
</feature>
<gene>
    <name evidence="2" type="ORF">WISP_70460</name>
</gene>
<protein>
    <submittedName>
        <fullName evidence="2">Uncharacterized protein</fullName>
    </submittedName>
</protein>
<evidence type="ECO:0000313" key="3">
    <source>
        <dbReference type="Proteomes" id="UP001145742"/>
    </source>
</evidence>
<comment type="caution">
    <text evidence="2">The sequence shown here is derived from an EMBL/GenBank/DDBJ whole genome shotgun (WGS) entry which is preliminary data.</text>
</comment>
<accession>A0ABQ9D7P1</accession>
<organism evidence="2 3">
    <name type="scientific">Willisornis vidua</name>
    <name type="common">Xingu scale-backed antbird</name>
    <dbReference type="NCBI Taxonomy" id="1566151"/>
    <lineage>
        <taxon>Eukaryota</taxon>
        <taxon>Metazoa</taxon>
        <taxon>Chordata</taxon>
        <taxon>Craniata</taxon>
        <taxon>Vertebrata</taxon>
        <taxon>Euteleostomi</taxon>
        <taxon>Archelosauria</taxon>
        <taxon>Archosauria</taxon>
        <taxon>Dinosauria</taxon>
        <taxon>Saurischia</taxon>
        <taxon>Theropoda</taxon>
        <taxon>Coelurosauria</taxon>
        <taxon>Aves</taxon>
        <taxon>Neognathae</taxon>
        <taxon>Neoaves</taxon>
        <taxon>Telluraves</taxon>
        <taxon>Australaves</taxon>
        <taxon>Passeriformes</taxon>
        <taxon>Thamnophilidae</taxon>
        <taxon>Willisornis</taxon>
    </lineage>
</organism>
<feature type="region of interest" description="Disordered" evidence="1">
    <location>
        <begin position="1"/>
        <end position="32"/>
    </location>
</feature>
<evidence type="ECO:0000256" key="1">
    <source>
        <dbReference type="SAM" id="MobiDB-lite"/>
    </source>
</evidence>
<keyword evidence="3" id="KW-1185">Reference proteome</keyword>
<sequence>MKGVDKEKQRGNGQQQKRLEEEQELESLEQKVGRGVEGGCRWAGQLGRCCATQNHWARMEAEQEPVHLEQEEELAGLRDTQEQPLGWQAERVSGPGTNQVGDAWEGGWAPIGRSGPAGTLEKGTLMNKVLTAGLLEESDTHKGDMTLKGKF</sequence>
<feature type="compositionally biased region" description="Basic and acidic residues" evidence="1">
    <location>
        <begin position="1"/>
        <end position="10"/>
    </location>
</feature>